<dbReference type="SUPFAM" id="SSF46785">
    <property type="entry name" value="Winged helix' DNA-binding domain"/>
    <property type="match status" value="1"/>
</dbReference>
<dbReference type="InterPro" id="IPR011711">
    <property type="entry name" value="GntR_C"/>
</dbReference>
<evidence type="ECO:0000256" key="2">
    <source>
        <dbReference type="ARBA" id="ARBA00023125"/>
    </source>
</evidence>
<dbReference type="PANTHER" id="PTHR43537:SF47">
    <property type="entry name" value="REGULATORY PROTEIN GNTR HTH"/>
    <property type="match status" value="1"/>
</dbReference>
<evidence type="ECO:0000313" key="5">
    <source>
        <dbReference type="EMBL" id="AOH85906.1"/>
    </source>
</evidence>
<proteinExistence type="predicted"/>
<dbReference type="STRING" id="1560345.AWL63_20055"/>
<dbReference type="InterPro" id="IPR036390">
    <property type="entry name" value="WH_DNA-bd_sf"/>
</dbReference>
<dbReference type="InterPro" id="IPR008920">
    <property type="entry name" value="TF_FadR/GntR_C"/>
</dbReference>
<keyword evidence="1" id="KW-0805">Transcription regulation</keyword>
<organism evidence="5 6">
    <name type="scientific">Sphingomonas panacis</name>
    <dbReference type="NCBI Taxonomy" id="1560345"/>
    <lineage>
        <taxon>Bacteria</taxon>
        <taxon>Pseudomonadati</taxon>
        <taxon>Pseudomonadota</taxon>
        <taxon>Alphaproteobacteria</taxon>
        <taxon>Sphingomonadales</taxon>
        <taxon>Sphingomonadaceae</taxon>
        <taxon>Sphingomonas</taxon>
    </lineage>
</organism>
<dbReference type="Pfam" id="PF07729">
    <property type="entry name" value="FCD"/>
    <property type="match status" value="1"/>
</dbReference>
<dbReference type="EMBL" id="CP014168">
    <property type="protein sequence ID" value="AOH85906.1"/>
    <property type="molecule type" value="Genomic_DNA"/>
</dbReference>
<evidence type="ECO:0000256" key="1">
    <source>
        <dbReference type="ARBA" id="ARBA00023015"/>
    </source>
</evidence>
<evidence type="ECO:0000313" key="6">
    <source>
        <dbReference type="Proteomes" id="UP000094256"/>
    </source>
</evidence>
<reference evidence="5 6" key="1">
    <citation type="submission" date="2016-01" db="EMBL/GenBank/DDBJ databases">
        <title>Complete genome and mega plasmid sequence of Sphingomonas panacis DCY99 elicits systemic resistance in rice to Xanthomonas oryzae.</title>
        <authorList>
            <person name="Kim Y.J."/>
            <person name="Yang D.C."/>
            <person name="Sing P."/>
        </authorList>
    </citation>
    <scope>NUCLEOTIDE SEQUENCE [LARGE SCALE GENOMIC DNA]</scope>
    <source>
        <strain evidence="5 6">DCY99</strain>
    </source>
</reference>
<dbReference type="Gene3D" id="1.20.120.530">
    <property type="entry name" value="GntR ligand-binding domain-like"/>
    <property type="match status" value="1"/>
</dbReference>
<dbReference type="Proteomes" id="UP000094256">
    <property type="component" value="Chromosome"/>
</dbReference>
<name>A0A1B3ZEN7_9SPHN</name>
<evidence type="ECO:0000259" key="4">
    <source>
        <dbReference type="PROSITE" id="PS50949"/>
    </source>
</evidence>
<dbReference type="SUPFAM" id="SSF48008">
    <property type="entry name" value="GntR ligand-binding domain-like"/>
    <property type="match status" value="1"/>
</dbReference>
<keyword evidence="3" id="KW-0804">Transcription</keyword>
<dbReference type="AlphaFoldDB" id="A0A1B3ZEN7"/>
<dbReference type="SMART" id="SM00895">
    <property type="entry name" value="FCD"/>
    <property type="match status" value="1"/>
</dbReference>
<dbReference type="PANTHER" id="PTHR43537">
    <property type="entry name" value="TRANSCRIPTIONAL REGULATOR, GNTR FAMILY"/>
    <property type="match status" value="1"/>
</dbReference>
<dbReference type="GO" id="GO:0003700">
    <property type="term" value="F:DNA-binding transcription factor activity"/>
    <property type="evidence" value="ECO:0007669"/>
    <property type="project" value="InterPro"/>
</dbReference>
<protein>
    <submittedName>
        <fullName evidence="5">GntR family transcriptional regulator</fullName>
    </submittedName>
</protein>
<dbReference type="InterPro" id="IPR036388">
    <property type="entry name" value="WH-like_DNA-bd_sf"/>
</dbReference>
<dbReference type="RefSeq" id="WP_069206433.1">
    <property type="nucleotide sequence ID" value="NZ_CP014168.1"/>
</dbReference>
<feature type="domain" description="HTH gntR-type" evidence="4">
    <location>
        <begin position="13"/>
        <end position="81"/>
    </location>
</feature>
<evidence type="ECO:0000256" key="3">
    <source>
        <dbReference type="ARBA" id="ARBA00023163"/>
    </source>
</evidence>
<gene>
    <name evidence="5" type="ORF">AWL63_20055</name>
</gene>
<dbReference type="Gene3D" id="1.10.10.10">
    <property type="entry name" value="Winged helix-like DNA-binding domain superfamily/Winged helix DNA-binding domain"/>
    <property type="match status" value="1"/>
</dbReference>
<dbReference type="OrthoDB" id="9808770at2"/>
<dbReference type="Pfam" id="PF00392">
    <property type="entry name" value="GntR"/>
    <property type="match status" value="1"/>
</dbReference>
<dbReference type="PROSITE" id="PS50949">
    <property type="entry name" value="HTH_GNTR"/>
    <property type="match status" value="1"/>
</dbReference>
<dbReference type="KEGG" id="span:AWL63_20055"/>
<keyword evidence="2" id="KW-0238">DNA-binding</keyword>
<accession>A0A1B3ZEN7</accession>
<dbReference type="InterPro" id="IPR000524">
    <property type="entry name" value="Tscrpt_reg_HTH_GntR"/>
</dbReference>
<dbReference type="CDD" id="cd07377">
    <property type="entry name" value="WHTH_GntR"/>
    <property type="match status" value="1"/>
</dbReference>
<dbReference type="SMART" id="SM00345">
    <property type="entry name" value="HTH_GNTR"/>
    <property type="match status" value="1"/>
</dbReference>
<sequence length="233" mass="25499">MSASNVLPQAPRRSLVETAIDLIRTQVETGAWKVGERIPKEAELAHMLQVGRNTVREAFRVLSHAKLLEVRQGDGTYVRSSIDSAEVMRRVARASLLDHFEMRAVLETAAARLAAERRTKEDLKRLTKLLGARGDLTKESDTKAFVENDAEFHLAVAQASHNEALADLYRYFAASVRANTSAALAQVDVPEPDLAAHLRILTAIRDQKPEHAAEAAHAVVAPIIDALKSVIGS</sequence>
<dbReference type="GO" id="GO:0003677">
    <property type="term" value="F:DNA binding"/>
    <property type="evidence" value="ECO:0007669"/>
    <property type="project" value="UniProtKB-KW"/>
</dbReference>
<keyword evidence="6" id="KW-1185">Reference proteome</keyword>